<feature type="region of interest" description="Disordered" evidence="3">
    <location>
        <begin position="1"/>
        <end position="81"/>
    </location>
</feature>
<dbReference type="Pfam" id="PF01344">
    <property type="entry name" value="Kelch_1"/>
    <property type="match status" value="1"/>
</dbReference>
<accession>A0A1B9GUQ7</accession>
<proteinExistence type="predicted"/>
<feature type="compositionally biased region" description="Polar residues" evidence="3">
    <location>
        <begin position="171"/>
        <end position="200"/>
    </location>
</feature>
<organism evidence="4 5">
    <name type="scientific">Kwoniella heveanensis BCC8398</name>
    <dbReference type="NCBI Taxonomy" id="1296120"/>
    <lineage>
        <taxon>Eukaryota</taxon>
        <taxon>Fungi</taxon>
        <taxon>Dikarya</taxon>
        <taxon>Basidiomycota</taxon>
        <taxon>Agaricomycotina</taxon>
        <taxon>Tremellomycetes</taxon>
        <taxon>Tremellales</taxon>
        <taxon>Cryptococcaceae</taxon>
        <taxon>Kwoniella</taxon>
    </lineage>
</organism>
<dbReference type="EMBL" id="KV700123">
    <property type="protein sequence ID" value="OCF34771.1"/>
    <property type="molecule type" value="Genomic_DNA"/>
</dbReference>
<dbReference type="Proteomes" id="UP000092666">
    <property type="component" value="Unassembled WGS sequence"/>
</dbReference>
<keyword evidence="1" id="KW-0880">Kelch repeat</keyword>
<evidence type="ECO:0000256" key="1">
    <source>
        <dbReference type="ARBA" id="ARBA00022441"/>
    </source>
</evidence>
<protein>
    <submittedName>
        <fullName evidence="4">Kelch repeat-containing protein</fullName>
    </submittedName>
</protein>
<evidence type="ECO:0000256" key="2">
    <source>
        <dbReference type="ARBA" id="ARBA00022737"/>
    </source>
</evidence>
<dbReference type="Gene3D" id="2.120.10.80">
    <property type="entry name" value="Kelch-type beta propeller"/>
    <property type="match status" value="2"/>
</dbReference>
<dbReference type="InterPro" id="IPR006652">
    <property type="entry name" value="Kelch_1"/>
</dbReference>
<feature type="compositionally biased region" description="Polar residues" evidence="3">
    <location>
        <begin position="10"/>
        <end position="23"/>
    </location>
</feature>
<evidence type="ECO:0000256" key="3">
    <source>
        <dbReference type="SAM" id="MobiDB-lite"/>
    </source>
</evidence>
<feature type="compositionally biased region" description="Low complexity" evidence="3">
    <location>
        <begin position="350"/>
        <end position="371"/>
    </location>
</feature>
<dbReference type="STRING" id="1296120.A0A1B9GUQ7"/>
<feature type="compositionally biased region" description="Polar residues" evidence="3">
    <location>
        <begin position="285"/>
        <end position="308"/>
    </location>
</feature>
<evidence type="ECO:0000313" key="4">
    <source>
        <dbReference type="EMBL" id="OCF34771.1"/>
    </source>
</evidence>
<gene>
    <name evidence="4" type="ORF">I316_03313</name>
</gene>
<feature type="compositionally biased region" description="Basic and acidic residues" evidence="3">
    <location>
        <begin position="216"/>
        <end position="226"/>
    </location>
</feature>
<reference evidence="5" key="2">
    <citation type="submission" date="2013-12" db="EMBL/GenBank/DDBJ databases">
        <title>Evolution of pathogenesis and genome organization in the Tremellales.</title>
        <authorList>
            <person name="Cuomo C."/>
            <person name="Litvintseva A."/>
            <person name="Heitman J."/>
            <person name="Chen Y."/>
            <person name="Sun S."/>
            <person name="Springer D."/>
            <person name="Dromer F."/>
            <person name="Young S."/>
            <person name="Zeng Q."/>
            <person name="Chapman S."/>
            <person name="Gujja S."/>
            <person name="Saif S."/>
            <person name="Birren B."/>
        </authorList>
    </citation>
    <scope>NUCLEOTIDE SEQUENCE [LARGE SCALE GENOMIC DNA]</scope>
    <source>
        <strain evidence="5">BCC8398</strain>
    </source>
</reference>
<keyword evidence="2" id="KW-0677">Repeat</keyword>
<dbReference type="OrthoDB" id="10251809at2759"/>
<dbReference type="PANTHER" id="PTHR46093:SF3">
    <property type="entry name" value="ACYL-COA-BINDING DOMAIN-CONTAINING PROTEIN 4"/>
    <property type="match status" value="1"/>
</dbReference>
<feature type="region of interest" description="Disordered" evidence="3">
    <location>
        <begin position="105"/>
        <end position="375"/>
    </location>
</feature>
<dbReference type="SUPFAM" id="SSF117281">
    <property type="entry name" value="Kelch motif"/>
    <property type="match status" value="2"/>
</dbReference>
<dbReference type="AlphaFoldDB" id="A0A1B9GUQ7"/>
<feature type="compositionally biased region" description="Low complexity" evidence="3">
    <location>
        <begin position="227"/>
        <end position="237"/>
    </location>
</feature>
<sequence>MDSNGRHRNASGSNLTLPSSSTLRKLPSLARSPFRRSEKTSTPPPADTQSQGQAQAQAQTQTQYFSQTATADPVTHHRGSTFPSLSQVVVDDSSVSSAFFASTSNNPSVITVTNTDGDSQRVLGGSEIGDSTGGSSSTSGLLPPSRSSSLLPTPEIGFYVPGTPLSPFPNKRSQTSVPGPSSSPMIGTSSDQNYNPATDNSDLEPITYPAHLAQMKPDRPDRDRDPASSASSSSRTLLPRRDFSGPPVVLGAVHQAQSQPSSSGSAPGTGSGGPPFGVPKRKESMPNNESSLNGNGPDTCNTIPSTPAESRLRSGGDTDSGTDETVVTRRRANTKTVSRGARERSLTVPSSVGDNGSSAANGAGTGASVSGERTRKISSKMSRAISVRLLEPTLPCSRNVQRAPASAMYFSPVPCHGRPPNQALRAHSGTLVGERIWLIGGVDKHSCWRGVAWFDTESLLWSTIETRGEQFPPLRAHTTTLVGDKLFIFGGGDGPSYSNEVWILDTTTHRFSRPVFGNAKMPLPPPRRAHTTVLYRHYLVVFGGGNGQAALNDVWALDVSDLDNLTWTEWKTKGDVPQKKGYHTANLVGDKMIVFGGSDGHASFADIHVLNLHTRVWTLVTTDVKHNRLSHTSTQVGSYLFILGGHNGQTYAQDVLLFNLVTLQWETKIPKGVAPPGRGYHVALLHDARIFISGGYNGESVFDDLWTLDLSAGAYLPQVTTFEVDETARID</sequence>
<dbReference type="Pfam" id="PF24681">
    <property type="entry name" value="Kelch_KLHDC2_KLHL20_DRC7"/>
    <property type="match status" value="1"/>
</dbReference>
<feature type="compositionally biased region" description="Low complexity" evidence="3">
    <location>
        <begin position="48"/>
        <end position="71"/>
    </location>
</feature>
<keyword evidence="5" id="KW-1185">Reference proteome</keyword>
<dbReference type="PANTHER" id="PTHR46093">
    <property type="entry name" value="ACYL-COA-BINDING DOMAIN-CONTAINING PROTEIN 5"/>
    <property type="match status" value="1"/>
</dbReference>
<feature type="compositionally biased region" description="Low complexity" evidence="3">
    <location>
        <begin position="133"/>
        <end position="154"/>
    </location>
</feature>
<reference evidence="4 5" key="1">
    <citation type="submission" date="2013-07" db="EMBL/GenBank/DDBJ databases">
        <title>The Genome Sequence of Cryptococcus heveanensis BCC8398.</title>
        <authorList>
            <consortium name="The Broad Institute Genome Sequencing Platform"/>
            <person name="Cuomo C."/>
            <person name="Litvintseva A."/>
            <person name="Chen Y."/>
            <person name="Heitman J."/>
            <person name="Sun S."/>
            <person name="Springer D."/>
            <person name="Dromer F."/>
            <person name="Young S.K."/>
            <person name="Zeng Q."/>
            <person name="Gargeya S."/>
            <person name="Fitzgerald M."/>
            <person name="Abouelleil A."/>
            <person name="Alvarado L."/>
            <person name="Berlin A.M."/>
            <person name="Chapman S.B."/>
            <person name="Dewar J."/>
            <person name="Goldberg J."/>
            <person name="Griggs A."/>
            <person name="Gujja S."/>
            <person name="Hansen M."/>
            <person name="Howarth C."/>
            <person name="Imamovic A."/>
            <person name="Larimer J."/>
            <person name="McCowan C."/>
            <person name="Murphy C."/>
            <person name="Pearson M."/>
            <person name="Priest M."/>
            <person name="Roberts A."/>
            <person name="Saif S."/>
            <person name="Shea T."/>
            <person name="Sykes S."/>
            <person name="Wortman J."/>
            <person name="Nusbaum C."/>
            <person name="Birren B."/>
        </authorList>
    </citation>
    <scope>NUCLEOTIDE SEQUENCE [LARGE SCALE GENOMIC DNA]</scope>
    <source>
        <strain evidence="4 5">BCC8398</strain>
    </source>
</reference>
<evidence type="ECO:0000313" key="5">
    <source>
        <dbReference type="Proteomes" id="UP000092666"/>
    </source>
</evidence>
<dbReference type="InterPro" id="IPR015915">
    <property type="entry name" value="Kelch-typ_b-propeller"/>
</dbReference>
<name>A0A1B9GUQ7_9TREE</name>